<dbReference type="STRING" id="3880.G7J523"/>
<dbReference type="HOGENOM" id="CLU_2174734_0_0_1"/>
<evidence type="ECO:0000313" key="2">
    <source>
        <dbReference type="EnsemblPlants" id="AES72336"/>
    </source>
</evidence>
<evidence type="ECO:0000313" key="1">
    <source>
        <dbReference type="EMBL" id="AES72336.1"/>
    </source>
</evidence>
<dbReference type="EMBL" id="CM001219">
    <property type="protein sequence ID" value="AES72336.1"/>
    <property type="molecule type" value="Genomic_DNA"/>
</dbReference>
<reference evidence="2" key="3">
    <citation type="submission" date="2015-04" db="UniProtKB">
        <authorList>
            <consortium name="EnsemblPlants"/>
        </authorList>
    </citation>
    <scope>IDENTIFICATION</scope>
    <source>
        <strain evidence="2">cv. Jemalong A17</strain>
    </source>
</reference>
<dbReference type="eggNOG" id="ENOG502QRS8">
    <property type="taxonomic scope" value="Eukaryota"/>
</dbReference>
<dbReference type="InterPro" id="IPR011009">
    <property type="entry name" value="Kinase-like_dom_sf"/>
</dbReference>
<dbReference type="GO" id="GO:0004714">
    <property type="term" value="F:transmembrane receptor protein tyrosine kinase activity"/>
    <property type="evidence" value="ECO:0007669"/>
    <property type="project" value="InterPro"/>
</dbReference>
<evidence type="ECO:0000313" key="3">
    <source>
        <dbReference type="Proteomes" id="UP000002051"/>
    </source>
</evidence>
<sequence>MKKLEDDIYSFGFILLEVLVGPSIAKREASVLNATVYIHKNIILQFTGFLQILDQVLQATCCKESLSIVISITNKCISTKSWSRPSIEDVLWNLQYASQVQTTADGDHGV</sequence>
<dbReference type="AlphaFoldDB" id="G7J523"/>
<reference evidence="1 3" key="2">
    <citation type="journal article" date="2014" name="BMC Genomics">
        <title>An improved genome release (version Mt4.0) for the model legume Medicago truncatula.</title>
        <authorList>
            <person name="Tang H."/>
            <person name="Krishnakumar V."/>
            <person name="Bidwell S."/>
            <person name="Rosen B."/>
            <person name="Chan A."/>
            <person name="Zhou S."/>
            <person name="Gentzbittel L."/>
            <person name="Childs K.L."/>
            <person name="Yandell M."/>
            <person name="Gundlach H."/>
            <person name="Mayer K.F."/>
            <person name="Schwartz D.C."/>
            <person name="Town C.D."/>
        </authorList>
    </citation>
    <scope>GENOME REANNOTATION</scope>
    <source>
        <strain evidence="2 3">cv. Jemalong A17</strain>
    </source>
</reference>
<accession>G7J523</accession>
<dbReference type="Proteomes" id="UP000002051">
    <property type="component" value="Chromosome 3"/>
</dbReference>
<dbReference type="SUPFAM" id="SSF56112">
    <property type="entry name" value="Protein kinase-like (PK-like)"/>
    <property type="match status" value="1"/>
</dbReference>
<dbReference type="EnsemblPlants" id="AES72336">
    <property type="protein sequence ID" value="AES72336"/>
    <property type="gene ID" value="MTR_3g088960"/>
</dbReference>
<dbReference type="PaxDb" id="3880-AES72336"/>
<dbReference type="PANTHER" id="PTHR27003">
    <property type="entry name" value="OS07G0166700 PROTEIN"/>
    <property type="match status" value="1"/>
</dbReference>
<proteinExistence type="predicted"/>
<dbReference type="OMA" id="VEYQKMA"/>
<organism evidence="1 3">
    <name type="scientific">Medicago truncatula</name>
    <name type="common">Barrel medic</name>
    <name type="synonym">Medicago tribuloides</name>
    <dbReference type="NCBI Taxonomy" id="3880"/>
    <lineage>
        <taxon>Eukaryota</taxon>
        <taxon>Viridiplantae</taxon>
        <taxon>Streptophyta</taxon>
        <taxon>Embryophyta</taxon>
        <taxon>Tracheophyta</taxon>
        <taxon>Spermatophyta</taxon>
        <taxon>Magnoliopsida</taxon>
        <taxon>eudicotyledons</taxon>
        <taxon>Gunneridae</taxon>
        <taxon>Pentapetalae</taxon>
        <taxon>rosids</taxon>
        <taxon>fabids</taxon>
        <taxon>Fabales</taxon>
        <taxon>Fabaceae</taxon>
        <taxon>Papilionoideae</taxon>
        <taxon>50 kb inversion clade</taxon>
        <taxon>NPAAA clade</taxon>
        <taxon>Hologalegina</taxon>
        <taxon>IRL clade</taxon>
        <taxon>Trifolieae</taxon>
        <taxon>Medicago</taxon>
    </lineage>
</organism>
<dbReference type="Gene3D" id="1.10.510.10">
    <property type="entry name" value="Transferase(Phosphotransferase) domain 1"/>
    <property type="match status" value="1"/>
</dbReference>
<dbReference type="PANTHER" id="PTHR27003:SF464">
    <property type="entry name" value="LRR RECEPTOR-LIKE KINASE FAMILY PROTEIN"/>
    <property type="match status" value="1"/>
</dbReference>
<keyword evidence="1" id="KW-0418">Kinase</keyword>
<keyword evidence="1" id="KW-0675">Receptor</keyword>
<reference evidence="1 3" key="1">
    <citation type="journal article" date="2011" name="Nature">
        <title>The Medicago genome provides insight into the evolution of rhizobial symbioses.</title>
        <authorList>
            <person name="Young N.D."/>
            <person name="Debelle F."/>
            <person name="Oldroyd G.E."/>
            <person name="Geurts R."/>
            <person name="Cannon S.B."/>
            <person name="Udvardi M.K."/>
            <person name="Benedito V.A."/>
            <person name="Mayer K.F."/>
            <person name="Gouzy J."/>
            <person name="Schoof H."/>
            <person name="Van de Peer Y."/>
            <person name="Proost S."/>
            <person name="Cook D.R."/>
            <person name="Meyers B.C."/>
            <person name="Spannagl M."/>
            <person name="Cheung F."/>
            <person name="De Mita S."/>
            <person name="Krishnakumar V."/>
            <person name="Gundlach H."/>
            <person name="Zhou S."/>
            <person name="Mudge J."/>
            <person name="Bharti A.K."/>
            <person name="Murray J.D."/>
            <person name="Naoumkina M.A."/>
            <person name="Rosen B."/>
            <person name="Silverstein K.A."/>
            <person name="Tang H."/>
            <person name="Rombauts S."/>
            <person name="Zhao P.X."/>
            <person name="Zhou P."/>
            <person name="Barbe V."/>
            <person name="Bardou P."/>
            <person name="Bechner M."/>
            <person name="Bellec A."/>
            <person name="Berger A."/>
            <person name="Berges H."/>
            <person name="Bidwell S."/>
            <person name="Bisseling T."/>
            <person name="Choisne N."/>
            <person name="Couloux A."/>
            <person name="Denny R."/>
            <person name="Deshpande S."/>
            <person name="Dai X."/>
            <person name="Doyle J.J."/>
            <person name="Dudez A.M."/>
            <person name="Farmer A.D."/>
            <person name="Fouteau S."/>
            <person name="Franken C."/>
            <person name="Gibelin C."/>
            <person name="Gish J."/>
            <person name="Goldstein S."/>
            <person name="Gonzalez A.J."/>
            <person name="Green P.J."/>
            <person name="Hallab A."/>
            <person name="Hartog M."/>
            <person name="Hua A."/>
            <person name="Humphray S.J."/>
            <person name="Jeong D.H."/>
            <person name="Jing Y."/>
            <person name="Jocker A."/>
            <person name="Kenton S.M."/>
            <person name="Kim D.J."/>
            <person name="Klee K."/>
            <person name="Lai H."/>
            <person name="Lang C."/>
            <person name="Lin S."/>
            <person name="Macmil S.L."/>
            <person name="Magdelenat G."/>
            <person name="Matthews L."/>
            <person name="McCorrison J."/>
            <person name="Monaghan E.L."/>
            <person name="Mun J.H."/>
            <person name="Najar F.Z."/>
            <person name="Nicholson C."/>
            <person name="Noirot C."/>
            <person name="O'Bleness M."/>
            <person name="Paule C.R."/>
            <person name="Poulain J."/>
            <person name="Prion F."/>
            <person name="Qin B."/>
            <person name="Qu C."/>
            <person name="Retzel E.F."/>
            <person name="Riddle C."/>
            <person name="Sallet E."/>
            <person name="Samain S."/>
            <person name="Samson N."/>
            <person name="Sanders I."/>
            <person name="Saurat O."/>
            <person name="Scarpelli C."/>
            <person name="Schiex T."/>
            <person name="Segurens B."/>
            <person name="Severin A.J."/>
            <person name="Sherrier D.J."/>
            <person name="Shi R."/>
            <person name="Sims S."/>
            <person name="Singer S.R."/>
            <person name="Sinharoy S."/>
            <person name="Sterck L."/>
            <person name="Viollet A."/>
            <person name="Wang B.B."/>
            <person name="Wang K."/>
            <person name="Wang M."/>
            <person name="Wang X."/>
            <person name="Warfsmann J."/>
            <person name="Weissenbach J."/>
            <person name="White D.D."/>
            <person name="White J.D."/>
            <person name="Wiley G.B."/>
            <person name="Wincker P."/>
            <person name="Xing Y."/>
            <person name="Yang L."/>
            <person name="Yao Z."/>
            <person name="Ying F."/>
            <person name="Zhai J."/>
            <person name="Zhou L."/>
            <person name="Zuber A."/>
            <person name="Denarie J."/>
            <person name="Dixon R.A."/>
            <person name="May G.D."/>
            <person name="Schwartz D.C."/>
            <person name="Rogers J."/>
            <person name="Quetier F."/>
            <person name="Town C.D."/>
            <person name="Roe B.A."/>
        </authorList>
    </citation>
    <scope>NUCLEOTIDE SEQUENCE [LARGE SCALE GENOMIC DNA]</scope>
    <source>
        <strain evidence="1">A17</strain>
        <strain evidence="2 3">cv. Jemalong A17</strain>
    </source>
</reference>
<gene>
    <name evidence="1" type="ordered locus">MTR_3g088960</name>
</gene>
<keyword evidence="3" id="KW-1185">Reference proteome</keyword>
<dbReference type="InterPro" id="IPR045272">
    <property type="entry name" value="ANXUR1/2-like"/>
</dbReference>
<keyword evidence="1" id="KW-0808">Transferase</keyword>
<protein>
    <submittedName>
        <fullName evidence="1">LRR receptor-like kinase family protein, putative</fullName>
    </submittedName>
</protein>
<name>G7J523_MEDTR</name>